<dbReference type="EMBL" id="LJSN01000005">
    <property type="protein sequence ID" value="PNE36307.1"/>
    <property type="molecule type" value="Genomic_DNA"/>
</dbReference>
<comment type="caution">
    <text evidence="2">The sequence shown here is derived from an EMBL/GenBank/DDBJ whole genome shotgun (WGS) entry which is preliminary data.</text>
</comment>
<protein>
    <submittedName>
        <fullName evidence="2">Uncharacterized protein</fullName>
    </submittedName>
</protein>
<name>A0A2N8P5M8_STRNR</name>
<proteinExistence type="predicted"/>
<feature type="compositionally biased region" description="Gly residues" evidence="1">
    <location>
        <begin position="96"/>
        <end position="108"/>
    </location>
</feature>
<feature type="region of interest" description="Disordered" evidence="1">
    <location>
        <begin position="71"/>
        <end position="108"/>
    </location>
</feature>
<keyword evidence="3" id="KW-1185">Reference proteome</keyword>
<organism evidence="2 3">
    <name type="scientific">Streptomyces noursei</name>
    <name type="common">Streptomyces albulus</name>
    <dbReference type="NCBI Taxonomy" id="1971"/>
    <lineage>
        <taxon>Bacteria</taxon>
        <taxon>Bacillati</taxon>
        <taxon>Actinomycetota</taxon>
        <taxon>Actinomycetes</taxon>
        <taxon>Kitasatosporales</taxon>
        <taxon>Streptomycetaceae</taxon>
        <taxon>Streptomyces</taxon>
    </lineage>
</organism>
<accession>A0A2N8P5M8</accession>
<evidence type="ECO:0000313" key="3">
    <source>
        <dbReference type="Proteomes" id="UP000236047"/>
    </source>
</evidence>
<dbReference type="AlphaFoldDB" id="A0A2N8P5M8"/>
<evidence type="ECO:0000256" key="1">
    <source>
        <dbReference type="SAM" id="MobiDB-lite"/>
    </source>
</evidence>
<reference evidence="3" key="1">
    <citation type="submission" date="2015-09" db="EMBL/GenBank/DDBJ databases">
        <authorList>
            <person name="Graham D.E."/>
            <person name="Mahan K.M."/>
            <person name="Klingeman D.M."/>
            <person name="Fida T."/>
            <person name="Giannone R.J."/>
            <person name="Hettich R.L."/>
            <person name="Parry R.J."/>
            <person name="Spain J.C."/>
        </authorList>
    </citation>
    <scope>NUCLEOTIDE SEQUENCE [LARGE SCALE GENOMIC DNA]</scope>
    <source>
        <strain evidence="3">JCM 4701</strain>
    </source>
</reference>
<feature type="non-terminal residue" evidence="2">
    <location>
        <position position="108"/>
    </location>
</feature>
<dbReference type="Proteomes" id="UP000236047">
    <property type="component" value="Unassembled WGS sequence"/>
</dbReference>
<feature type="compositionally biased region" description="Gly residues" evidence="1">
    <location>
        <begin position="77"/>
        <end position="88"/>
    </location>
</feature>
<gene>
    <name evidence="2" type="ORF">AOB60_40110</name>
</gene>
<evidence type="ECO:0000313" key="2">
    <source>
        <dbReference type="EMBL" id="PNE36307.1"/>
    </source>
</evidence>
<sequence>MGTILGHGGTVWARAGQRTLGVAFPIGGSGVDADGVGELPRPARPVGYALGTGGSVRCDGRPEGVPGPVRVAPGAVSGDGSGTDGDGTGVLVPGEGAAGLGGGGGGGG</sequence>